<keyword evidence="5" id="KW-1185">Reference proteome</keyword>
<evidence type="ECO:0000256" key="1">
    <source>
        <dbReference type="ARBA" id="ARBA00022980"/>
    </source>
</evidence>
<dbReference type="SUPFAM" id="SSF54565">
    <property type="entry name" value="Ribosomal protein S16"/>
    <property type="match status" value="1"/>
</dbReference>
<dbReference type="HAMAP" id="MF_00385">
    <property type="entry name" value="Ribosomal_bS16"/>
    <property type="match status" value="1"/>
</dbReference>
<dbReference type="EMBL" id="AEVO01000110">
    <property type="protein sequence ID" value="EFY06589.1"/>
    <property type="molecule type" value="Genomic_DNA"/>
</dbReference>
<evidence type="ECO:0000256" key="2">
    <source>
        <dbReference type="ARBA" id="ARBA00023274"/>
    </source>
</evidence>
<dbReference type="Pfam" id="PF00886">
    <property type="entry name" value="Ribosomal_S16"/>
    <property type="match status" value="1"/>
</dbReference>
<dbReference type="GO" id="GO:0006412">
    <property type="term" value="P:translation"/>
    <property type="evidence" value="ECO:0007669"/>
    <property type="project" value="UniProtKB-UniRule"/>
</dbReference>
<sequence>MVVIRLRRLGAKKRPFYHVVVADSRFSATGRFIEKVGFFNPIACGNEVRLRLDVEAIQNWIAKGAQPSPRVQRLLKENEMGPEAVAKYKADKHAAEVAFRKAKAEAEAAAKAAEAAQA</sequence>
<dbReference type="GO" id="GO:0005737">
    <property type="term" value="C:cytoplasm"/>
    <property type="evidence" value="ECO:0007669"/>
    <property type="project" value="UniProtKB-ARBA"/>
</dbReference>
<protein>
    <recommendedName>
        <fullName evidence="3">Small ribosomal subunit protein bS16</fullName>
    </recommendedName>
</protein>
<reference evidence="4 5" key="1">
    <citation type="submission" date="2011-01" db="EMBL/GenBank/DDBJ databases">
        <authorList>
            <person name="Weinstock G."/>
            <person name="Sodergren E."/>
            <person name="Clifton S."/>
            <person name="Fulton L."/>
            <person name="Fulton B."/>
            <person name="Courtney L."/>
            <person name="Fronick C."/>
            <person name="Harrison M."/>
            <person name="Strong C."/>
            <person name="Farmer C."/>
            <person name="Delahaunty K."/>
            <person name="Markovic C."/>
            <person name="Hall O."/>
            <person name="Minx P."/>
            <person name="Tomlinson C."/>
            <person name="Mitreva M."/>
            <person name="Hou S."/>
            <person name="Chen J."/>
            <person name="Wollam A."/>
            <person name="Pepin K.H."/>
            <person name="Johnson M."/>
            <person name="Bhonagiri V."/>
            <person name="Zhang X."/>
            <person name="Suruliraj S."/>
            <person name="Warren W."/>
            <person name="Chinwalla A."/>
            <person name="Mardis E.R."/>
            <person name="Wilson R.K."/>
        </authorList>
    </citation>
    <scope>NUCLEOTIDE SEQUENCE [LARGE SCALE GENOMIC DNA]</scope>
    <source>
        <strain evidence="5">DSM 22608 / JCM 16073 / KCTC 15190 / YIT 12066</strain>
    </source>
</reference>
<dbReference type="STRING" id="762983.HMPREF9444_01633"/>
<keyword evidence="2 3" id="KW-0687">Ribonucleoprotein</keyword>
<dbReference type="eggNOG" id="COG0228">
    <property type="taxonomic scope" value="Bacteria"/>
</dbReference>
<dbReference type="InterPro" id="IPR000307">
    <property type="entry name" value="Ribosomal_bS16"/>
</dbReference>
<comment type="similarity">
    <text evidence="3">Belongs to the bacterial ribosomal protein bS16 family.</text>
</comment>
<organism evidence="4 5">
    <name type="scientific">Succinatimonas hippei (strain DSM 22608 / JCM 16073 / KCTC 15190 / YIT 12066)</name>
    <dbReference type="NCBI Taxonomy" id="762983"/>
    <lineage>
        <taxon>Bacteria</taxon>
        <taxon>Pseudomonadati</taxon>
        <taxon>Pseudomonadota</taxon>
        <taxon>Gammaproteobacteria</taxon>
        <taxon>Aeromonadales</taxon>
        <taxon>Succinivibrionaceae</taxon>
        <taxon>Succinatimonas</taxon>
    </lineage>
</organism>
<evidence type="ECO:0000313" key="5">
    <source>
        <dbReference type="Proteomes" id="UP000018458"/>
    </source>
</evidence>
<name>E8LLL6_SUCHY</name>
<dbReference type="HOGENOM" id="CLU_100590_3_0_6"/>
<dbReference type="InterPro" id="IPR023803">
    <property type="entry name" value="Ribosomal_bS16_dom_sf"/>
</dbReference>
<dbReference type="PANTHER" id="PTHR12919:SF20">
    <property type="entry name" value="SMALL RIBOSOMAL SUBUNIT PROTEIN BS16M"/>
    <property type="match status" value="1"/>
</dbReference>
<dbReference type="OrthoDB" id="9807878at2"/>
<dbReference type="Gene3D" id="3.30.1320.10">
    <property type="match status" value="1"/>
</dbReference>
<dbReference type="PANTHER" id="PTHR12919">
    <property type="entry name" value="30S RIBOSOMAL PROTEIN S16"/>
    <property type="match status" value="1"/>
</dbReference>
<gene>
    <name evidence="3 4" type="primary">rpsP</name>
    <name evidence="4" type="ORF">HMPREF9444_01633</name>
</gene>
<proteinExistence type="inferred from homology"/>
<keyword evidence="1 3" id="KW-0689">Ribosomal protein</keyword>
<dbReference type="GO" id="GO:0015935">
    <property type="term" value="C:small ribosomal subunit"/>
    <property type="evidence" value="ECO:0007669"/>
    <property type="project" value="TreeGrafter"/>
</dbReference>
<comment type="caution">
    <text evidence="4">The sequence shown here is derived from an EMBL/GenBank/DDBJ whole genome shotgun (WGS) entry which is preliminary data.</text>
</comment>
<dbReference type="Proteomes" id="UP000018458">
    <property type="component" value="Unassembled WGS sequence"/>
</dbReference>
<accession>E8LLL6</accession>
<evidence type="ECO:0000256" key="3">
    <source>
        <dbReference type="HAMAP-Rule" id="MF_00385"/>
    </source>
</evidence>
<evidence type="ECO:0000313" key="4">
    <source>
        <dbReference type="EMBL" id="EFY06589.1"/>
    </source>
</evidence>
<dbReference type="NCBIfam" id="TIGR00002">
    <property type="entry name" value="S16"/>
    <property type="match status" value="1"/>
</dbReference>
<dbReference type="AlphaFoldDB" id="E8LLL6"/>
<dbReference type="GO" id="GO:0003735">
    <property type="term" value="F:structural constituent of ribosome"/>
    <property type="evidence" value="ECO:0007669"/>
    <property type="project" value="InterPro"/>
</dbReference>